<accession>A0AAD9BZ58</accession>
<sequence length="110" mass="12034">MNAAHGLCQPISPGATEEAEPRHSFLLWSVDTKLIEIHNPSLNQEHLAGVCTGNLTTSHNLMLLPQPGGLESHCLCILNQGSWDCADLWMHTFLTGDAAGREPHERAELK</sequence>
<keyword evidence="2" id="KW-1185">Reference proteome</keyword>
<protein>
    <submittedName>
        <fullName evidence="1">Peptidyl-tRNA hydrolase</fullName>
    </submittedName>
</protein>
<dbReference type="EMBL" id="JASDAP010000015">
    <property type="protein sequence ID" value="KAK1891376.1"/>
    <property type="molecule type" value="Genomic_DNA"/>
</dbReference>
<proteinExistence type="predicted"/>
<keyword evidence="1" id="KW-0378">Hydrolase</keyword>
<comment type="caution">
    <text evidence="1">The sequence shown here is derived from an EMBL/GenBank/DDBJ whole genome shotgun (WGS) entry which is preliminary data.</text>
</comment>
<organism evidence="1 2">
    <name type="scientific">Dissostichus eleginoides</name>
    <name type="common">Patagonian toothfish</name>
    <name type="synonym">Dissostichus amissus</name>
    <dbReference type="NCBI Taxonomy" id="100907"/>
    <lineage>
        <taxon>Eukaryota</taxon>
        <taxon>Metazoa</taxon>
        <taxon>Chordata</taxon>
        <taxon>Craniata</taxon>
        <taxon>Vertebrata</taxon>
        <taxon>Euteleostomi</taxon>
        <taxon>Actinopterygii</taxon>
        <taxon>Neopterygii</taxon>
        <taxon>Teleostei</taxon>
        <taxon>Neoteleostei</taxon>
        <taxon>Acanthomorphata</taxon>
        <taxon>Eupercaria</taxon>
        <taxon>Perciformes</taxon>
        <taxon>Notothenioidei</taxon>
        <taxon>Nototheniidae</taxon>
        <taxon>Dissostichus</taxon>
    </lineage>
</organism>
<name>A0AAD9BZ58_DISEL</name>
<evidence type="ECO:0000313" key="2">
    <source>
        <dbReference type="Proteomes" id="UP001228049"/>
    </source>
</evidence>
<evidence type="ECO:0000313" key="1">
    <source>
        <dbReference type="EMBL" id="KAK1891376.1"/>
    </source>
</evidence>
<reference evidence="1" key="1">
    <citation type="submission" date="2023-04" db="EMBL/GenBank/DDBJ databases">
        <title>Chromosome-level genome of Chaenocephalus aceratus.</title>
        <authorList>
            <person name="Park H."/>
        </authorList>
    </citation>
    <scope>NUCLEOTIDE SEQUENCE</scope>
    <source>
        <strain evidence="1">DE</strain>
        <tissue evidence="1">Muscle</tissue>
    </source>
</reference>
<dbReference type="AlphaFoldDB" id="A0AAD9BZ58"/>
<dbReference type="Proteomes" id="UP001228049">
    <property type="component" value="Unassembled WGS sequence"/>
</dbReference>
<gene>
    <name evidence="1" type="ORF">KUDE01_010204</name>
</gene>
<dbReference type="GO" id="GO:0016787">
    <property type="term" value="F:hydrolase activity"/>
    <property type="evidence" value="ECO:0007669"/>
    <property type="project" value="UniProtKB-KW"/>
</dbReference>